<sequence length="86" mass="10067">MANFNFNPSTTNINLRLGFFNKILLRAVYRICENLFLKGNYQTLASAMNILLLVVLFTQINLTSFFRVNNLFQICIFLSFCIFKTR</sequence>
<keyword evidence="3" id="KW-1185">Reference proteome</keyword>
<accession>A0A1E4RPP4</accession>
<dbReference type="AlphaFoldDB" id="A0A1E4RPP4"/>
<evidence type="ECO:0000313" key="3">
    <source>
        <dbReference type="Proteomes" id="UP000095085"/>
    </source>
</evidence>
<proteinExistence type="predicted"/>
<name>A0A1E4RPP4_9ASCO</name>
<reference evidence="3" key="1">
    <citation type="submission" date="2016-05" db="EMBL/GenBank/DDBJ databases">
        <title>Comparative genomics of biotechnologically important yeasts.</title>
        <authorList>
            <consortium name="DOE Joint Genome Institute"/>
            <person name="Riley R."/>
            <person name="Haridas S."/>
            <person name="Wolfe K.H."/>
            <person name="Lopes M.R."/>
            <person name="Hittinger C.T."/>
            <person name="Goker M."/>
            <person name="Salamov A."/>
            <person name="Wisecaver J."/>
            <person name="Long T.M."/>
            <person name="Aerts A.L."/>
            <person name="Barry K."/>
            <person name="Choi C."/>
            <person name="Clum A."/>
            <person name="Coughlan A.Y."/>
            <person name="Deshpande S."/>
            <person name="Douglass A.P."/>
            <person name="Hanson S.J."/>
            <person name="Klenk H.-P."/>
            <person name="Labutti K."/>
            <person name="Lapidus A."/>
            <person name="Lindquist E."/>
            <person name="Lipzen A."/>
            <person name="Meier-Kolthoff J.P."/>
            <person name="Ohm R.A."/>
            <person name="Otillar R.P."/>
            <person name="Pangilinan J."/>
            <person name="Peng Y."/>
            <person name="Rokas A."/>
            <person name="Rosa C.A."/>
            <person name="Scheuner C."/>
            <person name="Sibirny A.A."/>
            <person name="Slot J.C."/>
            <person name="Stielow J.B."/>
            <person name="Sun H."/>
            <person name="Kurtzman C.P."/>
            <person name="Blackwell M."/>
            <person name="Grigoriev I.V."/>
            <person name="Jeffries T.W."/>
        </authorList>
    </citation>
    <scope>NUCLEOTIDE SEQUENCE [LARGE SCALE GENOMIC DNA]</scope>
    <source>
        <strain evidence="3">NRRL Y-1933</strain>
    </source>
</reference>
<dbReference type="EMBL" id="KV454538">
    <property type="protein sequence ID" value="ODV69243.1"/>
    <property type="molecule type" value="Genomic_DNA"/>
</dbReference>
<gene>
    <name evidence="2" type="ORF">HYPBUDRAFT_151103</name>
</gene>
<dbReference type="GeneID" id="30994879"/>
<feature type="transmembrane region" description="Helical" evidence="1">
    <location>
        <begin position="41"/>
        <end position="60"/>
    </location>
</feature>
<protein>
    <submittedName>
        <fullName evidence="2">Uncharacterized protein</fullName>
    </submittedName>
</protein>
<keyword evidence="1" id="KW-1133">Transmembrane helix</keyword>
<organism evidence="2 3">
    <name type="scientific">Hyphopichia burtonii NRRL Y-1933</name>
    <dbReference type="NCBI Taxonomy" id="984485"/>
    <lineage>
        <taxon>Eukaryota</taxon>
        <taxon>Fungi</taxon>
        <taxon>Dikarya</taxon>
        <taxon>Ascomycota</taxon>
        <taxon>Saccharomycotina</taxon>
        <taxon>Pichiomycetes</taxon>
        <taxon>Debaryomycetaceae</taxon>
        <taxon>Hyphopichia</taxon>
    </lineage>
</organism>
<evidence type="ECO:0000313" key="2">
    <source>
        <dbReference type="EMBL" id="ODV69243.1"/>
    </source>
</evidence>
<keyword evidence="1" id="KW-0812">Transmembrane</keyword>
<dbReference type="Proteomes" id="UP000095085">
    <property type="component" value="Unassembled WGS sequence"/>
</dbReference>
<evidence type="ECO:0000256" key="1">
    <source>
        <dbReference type="SAM" id="Phobius"/>
    </source>
</evidence>
<dbReference type="RefSeq" id="XP_020078310.1">
    <property type="nucleotide sequence ID" value="XM_020220329.1"/>
</dbReference>
<keyword evidence="1" id="KW-0472">Membrane</keyword>